<keyword evidence="2" id="KW-0813">Transport</keyword>
<comment type="caution">
    <text evidence="7">The sequence shown here is derived from an EMBL/GenBank/DDBJ whole genome shotgun (WGS) entry which is preliminary data.</text>
</comment>
<accession>A0ABR2XTT4</accession>
<sequence length="264" mass="30001">MQHECPMFNTGKGAEQALVRRLDTQIVPMVMELYLEAFLDRVNIGIARLYEIEEDLNLVGDQYQISVSLLFVIYLQQGETAGWQKFHWRDVKVGATDWRTWAFAAAQYGVNTMWYYYSTFLPTIIKAIGSWTSAQVQLLTIDCYCLGAIIYLVVARKSDSQGRRGLYCIAFIIVSIVGYALLNADVSAGPHYFSSESSLLRWMPQQELHLCHACIRVYFQLGQQWSSVAEHDAFACGSKLEYPSAKAGMVKSKVCSGWAWWKVI</sequence>
<dbReference type="InterPro" id="IPR036259">
    <property type="entry name" value="MFS_trans_sf"/>
</dbReference>
<dbReference type="PANTHER" id="PTHR43791:SF91">
    <property type="entry name" value="MAJOR FACILITATOR SUPERFAMILY (MFS) PROFILE DOMAIN-CONTAINING PROTEIN-RELATED"/>
    <property type="match status" value="1"/>
</dbReference>
<feature type="transmembrane region" description="Helical" evidence="6">
    <location>
        <begin position="136"/>
        <end position="154"/>
    </location>
</feature>
<keyword evidence="5 6" id="KW-0472">Membrane</keyword>
<proteinExistence type="predicted"/>
<evidence type="ECO:0000256" key="1">
    <source>
        <dbReference type="ARBA" id="ARBA00004141"/>
    </source>
</evidence>
<dbReference type="Gene3D" id="1.20.1250.20">
    <property type="entry name" value="MFS general substrate transporter like domains"/>
    <property type="match status" value="1"/>
</dbReference>
<protein>
    <submittedName>
        <fullName evidence="7">Major facilitator superfamily domain-containing protein</fullName>
    </submittedName>
</protein>
<keyword evidence="3 6" id="KW-0812">Transmembrane</keyword>
<evidence type="ECO:0000256" key="3">
    <source>
        <dbReference type="ARBA" id="ARBA00022692"/>
    </source>
</evidence>
<reference evidence="7 8" key="1">
    <citation type="submission" date="2024-02" db="EMBL/GenBank/DDBJ databases">
        <title>First draft genome assembly of two strains of Seiridium cardinale.</title>
        <authorList>
            <person name="Emiliani G."/>
            <person name="Scali E."/>
        </authorList>
    </citation>
    <scope>NUCLEOTIDE SEQUENCE [LARGE SCALE GENOMIC DNA]</scope>
    <source>
        <strain evidence="7 8">BM-138-000479</strain>
    </source>
</reference>
<keyword evidence="4 6" id="KW-1133">Transmembrane helix</keyword>
<evidence type="ECO:0000313" key="8">
    <source>
        <dbReference type="Proteomes" id="UP001465668"/>
    </source>
</evidence>
<evidence type="ECO:0000256" key="2">
    <source>
        <dbReference type="ARBA" id="ARBA00022448"/>
    </source>
</evidence>
<dbReference type="EMBL" id="JARVKM010000023">
    <property type="protein sequence ID" value="KAK9777095.1"/>
    <property type="molecule type" value="Genomic_DNA"/>
</dbReference>
<feature type="transmembrane region" description="Helical" evidence="6">
    <location>
        <begin position="98"/>
        <end position="116"/>
    </location>
</feature>
<dbReference type="SUPFAM" id="SSF103473">
    <property type="entry name" value="MFS general substrate transporter"/>
    <property type="match status" value="1"/>
</dbReference>
<evidence type="ECO:0000256" key="4">
    <source>
        <dbReference type="ARBA" id="ARBA00022989"/>
    </source>
</evidence>
<evidence type="ECO:0000256" key="6">
    <source>
        <dbReference type="SAM" id="Phobius"/>
    </source>
</evidence>
<name>A0ABR2XTT4_9PEZI</name>
<comment type="subcellular location">
    <subcellularLocation>
        <location evidence="1">Membrane</location>
        <topology evidence="1">Multi-pass membrane protein</topology>
    </subcellularLocation>
</comment>
<evidence type="ECO:0000256" key="5">
    <source>
        <dbReference type="ARBA" id="ARBA00023136"/>
    </source>
</evidence>
<gene>
    <name evidence="7" type="ORF">SCAR479_06163</name>
</gene>
<dbReference type="Proteomes" id="UP001465668">
    <property type="component" value="Unassembled WGS sequence"/>
</dbReference>
<organism evidence="7 8">
    <name type="scientific">Seiridium cardinale</name>
    <dbReference type="NCBI Taxonomy" id="138064"/>
    <lineage>
        <taxon>Eukaryota</taxon>
        <taxon>Fungi</taxon>
        <taxon>Dikarya</taxon>
        <taxon>Ascomycota</taxon>
        <taxon>Pezizomycotina</taxon>
        <taxon>Sordariomycetes</taxon>
        <taxon>Xylariomycetidae</taxon>
        <taxon>Amphisphaeriales</taxon>
        <taxon>Sporocadaceae</taxon>
        <taxon>Seiridium</taxon>
    </lineage>
</organism>
<dbReference type="PANTHER" id="PTHR43791">
    <property type="entry name" value="PERMEASE-RELATED"/>
    <property type="match status" value="1"/>
</dbReference>
<evidence type="ECO:0000313" key="7">
    <source>
        <dbReference type="EMBL" id="KAK9777095.1"/>
    </source>
</evidence>
<feature type="transmembrane region" description="Helical" evidence="6">
    <location>
        <begin position="166"/>
        <end position="182"/>
    </location>
</feature>
<keyword evidence="8" id="KW-1185">Reference proteome</keyword>